<evidence type="ECO:0008006" key="4">
    <source>
        <dbReference type="Google" id="ProtNLM"/>
    </source>
</evidence>
<keyword evidence="1" id="KW-0812">Transmembrane</keyword>
<sequence length="317" mass="35077">MSYQVAKNLGIKYLTAYAILASAKDVLVGNKTQTLDVYYLVCATFLFSTLFFLALNKVRHTGKATFSLPAEKRKETISGFLNLNITTAICWIGLYVSLKYIEPVIVSAIFGGINPIATMLINRKLRPGSGLHWSDWVCSYGILLSCVFLCWTSFSGLSAVKDVSSLEMTIGFTALIVSSISGSATTVYSKCLSDLNLRSSFIMCHRFYILIAAAFIMGGASLSFISFIVDNIWLLLFLSLFGVILSLYFLQEGIKHCEPLLVEMLLVFLPIFTLLIQAFDDRLDTSYTTIIGTASMISFALINIFYQTKGNLKNGNQ</sequence>
<comment type="caution">
    <text evidence="2">The sequence shown here is derived from an EMBL/GenBank/DDBJ whole genome shotgun (WGS) entry which is preliminary data.</text>
</comment>
<dbReference type="AlphaFoldDB" id="A0A8T0C6A2"/>
<evidence type="ECO:0000313" key="2">
    <source>
        <dbReference type="EMBL" id="KAF7786297.1"/>
    </source>
</evidence>
<accession>A0A8T0C6A2</accession>
<dbReference type="RefSeq" id="WP_021032689.1">
    <property type="nucleotide sequence ID" value="NZ_AHCD03000035.1"/>
</dbReference>
<dbReference type="EMBL" id="AHCD03000035">
    <property type="protein sequence ID" value="KAF7786297.1"/>
    <property type="molecule type" value="Genomic_DNA"/>
</dbReference>
<feature type="transmembrane region" description="Helical" evidence="1">
    <location>
        <begin position="37"/>
        <end position="55"/>
    </location>
</feature>
<dbReference type="GeneID" id="61358500"/>
<organism evidence="2 3">
    <name type="scientific">Pseudoalteromonas rubra</name>
    <dbReference type="NCBI Taxonomy" id="43658"/>
    <lineage>
        <taxon>Bacteria</taxon>
        <taxon>Pseudomonadati</taxon>
        <taxon>Pseudomonadota</taxon>
        <taxon>Gammaproteobacteria</taxon>
        <taxon>Alteromonadales</taxon>
        <taxon>Pseudoalteromonadaceae</taxon>
        <taxon>Pseudoalteromonas</taxon>
    </lineage>
</organism>
<dbReference type="Proteomes" id="UP000016480">
    <property type="component" value="Unassembled WGS sequence"/>
</dbReference>
<evidence type="ECO:0000256" key="1">
    <source>
        <dbReference type="SAM" id="Phobius"/>
    </source>
</evidence>
<feature type="transmembrane region" description="Helical" evidence="1">
    <location>
        <begin position="207"/>
        <end position="226"/>
    </location>
</feature>
<reference evidence="2 3" key="1">
    <citation type="journal article" date="2012" name="J. Bacteriol.">
        <title>Genome sequence of the cycloprodigiosin-producing bacterial strain Pseudoalteromonas rubra ATCC 29570(T).</title>
        <authorList>
            <person name="Xie B.B."/>
            <person name="Shu Y.L."/>
            <person name="Qin Q.L."/>
            <person name="Rong J.C."/>
            <person name="Zhang X.Y."/>
            <person name="Chen X.L."/>
            <person name="Zhou B.C."/>
            <person name="Zhang Y.Z."/>
        </authorList>
    </citation>
    <scope>NUCLEOTIDE SEQUENCE [LARGE SCALE GENOMIC DNA]</scope>
    <source>
        <strain evidence="2 3">DSM 6842</strain>
    </source>
</reference>
<proteinExistence type="predicted"/>
<feature type="transmembrane region" description="Helical" evidence="1">
    <location>
        <begin position="285"/>
        <end position="306"/>
    </location>
</feature>
<feature type="transmembrane region" description="Helical" evidence="1">
    <location>
        <begin position="232"/>
        <end position="250"/>
    </location>
</feature>
<gene>
    <name evidence="2" type="ORF">PRUB_a0815</name>
</gene>
<feature type="transmembrane region" description="Helical" evidence="1">
    <location>
        <begin position="166"/>
        <end position="187"/>
    </location>
</feature>
<evidence type="ECO:0000313" key="3">
    <source>
        <dbReference type="Proteomes" id="UP000016480"/>
    </source>
</evidence>
<feature type="transmembrane region" description="Helical" evidence="1">
    <location>
        <begin position="262"/>
        <end position="279"/>
    </location>
</feature>
<feature type="transmembrane region" description="Helical" evidence="1">
    <location>
        <begin position="76"/>
        <end position="98"/>
    </location>
</feature>
<feature type="transmembrane region" description="Helical" evidence="1">
    <location>
        <begin position="133"/>
        <end position="154"/>
    </location>
</feature>
<feature type="transmembrane region" description="Helical" evidence="1">
    <location>
        <begin position="104"/>
        <end position="121"/>
    </location>
</feature>
<protein>
    <recommendedName>
        <fullName evidence="4">EamA domain-containing protein</fullName>
    </recommendedName>
</protein>
<name>A0A8T0C6A2_9GAMM</name>
<keyword evidence="1" id="KW-0472">Membrane</keyword>
<keyword evidence="1" id="KW-1133">Transmembrane helix</keyword>